<feature type="region of interest" description="Disordered" evidence="1">
    <location>
        <begin position="19"/>
        <end position="42"/>
    </location>
</feature>
<evidence type="ECO:0000313" key="2">
    <source>
        <dbReference type="EMBL" id="CUX01247.1"/>
    </source>
</evidence>
<sequence>MRSMACFSLALPTLARCERPSGASERASSDQPGRFEQGPEEKCVLPGRTSGFTISVI</sequence>
<proteinExistence type="predicted"/>
<dbReference type="AlphaFoldDB" id="A0A9W5B6Z1"/>
<evidence type="ECO:0000313" key="3">
    <source>
        <dbReference type="Proteomes" id="UP000191933"/>
    </source>
</evidence>
<name>A0A9W5B6Z1_9HYPH</name>
<reference evidence="2 3" key="1">
    <citation type="submission" date="2016-01" db="EMBL/GenBank/DDBJ databases">
        <authorList>
            <person name="Regsiter A."/>
            <person name="william w."/>
        </authorList>
    </citation>
    <scope>NUCLEOTIDE SEQUENCE [LARGE SCALE GENOMIC DNA]</scope>
    <source>
        <strain evidence="2 3">CFBP 5494</strain>
    </source>
</reference>
<dbReference type="Proteomes" id="UP000191933">
    <property type="component" value="Unassembled WGS sequence"/>
</dbReference>
<evidence type="ECO:0000256" key="1">
    <source>
        <dbReference type="SAM" id="MobiDB-lite"/>
    </source>
</evidence>
<dbReference type="EMBL" id="FBVY01000038">
    <property type="protein sequence ID" value="CUX01247.1"/>
    <property type="molecule type" value="Genomic_DNA"/>
</dbReference>
<accession>A0A9W5B6Z1</accession>
<keyword evidence="3" id="KW-1185">Reference proteome</keyword>
<comment type="caution">
    <text evidence="2">The sequence shown here is derived from an EMBL/GenBank/DDBJ whole genome shotgun (WGS) entry which is preliminary data.</text>
</comment>
<protein>
    <submittedName>
        <fullName evidence="2">Uncharacterized protein</fullName>
    </submittedName>
</protein>
<gene>
    <name evidence="2" type="ORF">AGR2A_Lc90258</name>
</gene>
<organism evidence="2 3">
    <name type="scientific">Agrobacterium genomosp. 2 str. CFBP 5494</name>
    <dbReference type="NCBI Taxonomy" id="1183436"/>
    <lineage>
        <taxon>Bacteria</taxon>
        <taxon>Pseudomonadati</taxon>
        <taxon>Pseudomonadota</taxon>
        <taxon>Alphaproteobacteria</taxon>
        <taxon>Hyphomicrobiales</taxon>
        <taxon>Rhizobiaceae</taxon>
        <taxon>Rhizobium/Agrobacterium group</taxon>
        <taxon>Agrobacterium</taxon>
        <taxon>Agrobacterium tumefaciens complex</taxon>
    </lineage>
</organism>